<evidence type="ECO:0000313" key="2">
    <source>
        <dbReference type="Proteomes" id="UP000198601"/>
    </source>
</evidence>
<sequence length="84" mass="9751">MEPKGEKPLSEVKALLKEQINECKGILNEIPNGEGTLYKTTMTVNDLGKIDVYQYIYFLCQHAKRHISQMQNVQEEFSRFKDAE</sequence>
<dbReference type="AlphaFoldDB" id="A0A1G4SA45"/>
<gene>
    <name evidence="1" type="ORF">SAMN04487970_102554</name>
</gene>
<protein>
    <submittedName>
        <fullName evidence="1">DinB superfamily protein</fullName>
    </submittedName>
</protein>
<dbReference type="SUPFAM" id="SSF109854">
    <property type="entry name" value="DinB/YfiT-like putative metalloenzymes"/>
    <property type="match status" value="1"/>
</dbReference>
<reference evidence="2" key="1">
    <citation type="submission" date="2016-10" db="EMBL/GenBank/DDBJ databases">
        <authorList>
            <person name="Varghese N."/>
            <person name="Submissions S."/>
        </authorList>
    </citation>
    <scope>NUCLEOTIDE SEQUENCE [LARGE SCALE GENOMIC DNA]</scope>
    <source>
        <strain evidence="2">CGMCC 1.8946</strain>
    </source>
</reference>
<dbReference type="Gene3D" id="1.20.120.450">
    <property type="entry name" value="dinb family like domain"/>
    <property type="match status" value="1"/>
</dbReference>
<organism evidence="1 2">
    <name type="scientific">Paenibacillus tianmuensis</name>
    <dbReference type="NCBI Taxonomy" id="624147"/>
    <lineage>
        <taxon>Bacteria</taxon>
        <taxon>Bacillati</taxon>
        <taxon>Bacillota</taxon>
        <taxon>Bacilli</taxon>
        <taxon>Bacillales</taxon>
        <taxon>Paenibacillaceae</taxon>
        <taxon>Paenibacillus</taxon>
    </lineage>
</organism>
<keyword evidence="2" id="KW-1185">Reference proteome</keyword>
<dbReference type="InterPro" id="IPR034660">
    <property type="entry name" value="DinB/YfiT-like"/>
</dbReference>
<dbReference type="EMBL" id="FMTT01000025">
    <property type="protein sequence ID" value="SCW65898.1"/>
    <property type="molecule type" value="Genomic_DNA"/>
</dbReference>
<name>A0A1G4SA45_9BACL</name>
<evidence type="ECO:0000313" key="1">
    <source>
        <dbReference type="EMBL" id="SCW65898.1"/>
    </source>
</evidence>
<proteinExistence type="predicted"/>
<dbReference type="Proteomes" id="UP000198601">
    <property type="component" value="Unassembled WGS sequence"/>
</dbReference>
<accession>A0A1G4SA45</accession>